<dbReference type="SMART" id="SM00316">
    <property type="entry name" value="S1"/>
    <property type="match status" value="1"/>
</dbReference>
<dbReference type="InterPro" id="IPR023319">
    <property type="entry name" value="Tex-like_HTH_dom_sf"/>
</dbReference>
<dbReference type="RefSeq" id="WP_272088571.1">
    <property type="nucleotide sequence ID" value="NZ_JAQNDL010000002.1"/>
</dbReference>
<dbReference type="InterPro" id="IPR041692">
    <property type="entry name" value="HHH_9"/>
</dbReference>
<sequence>MTTPAEFNPVPVLARELQLPERGVAAVVKLLAEGATVPFIARYRKEATGGLDEVQIRAIEERRTYVLELEDRRRAVLDTIAAQGLLTDELRAKVMACDTKAALEDLYLPFKPKRRTRAMIARERGLQPLADRILAQPDDGDPQAEATRFIKAELEVPDVKTAMAGARDIVAEVLAESPEVRAMVREVFAKEGTVRSEVMADKAGQPTKFEQYYEHEEPAANMPSHRFLAVRRGEQEGVLRVKIGVGADTITPRIEALAKARVGTPFHGEMVAAVRDGFVRLLAPTIETDVRIELKMKADREAVQVFGDNLRALLLAPPFGGRRAIGVDPGLRTGCKCAALDETGTFLGHITLYTSQGAAAAARAEQDLIAFVKTHKPDAIAVGNGTGGREAEAFVRAALATAGLKDILVVPVSEAGASVYSASEVAREEFPDLDLTIRGAVSIARRLQDPLAELVKIDPKAIGVGQYQHDVFQPLLAKKLDQVVESCVNGVGVDLNTASAPLLARVAGLRSTVAKSVVEHRARHGAFASRQALLTVPGLGPKTFEQAAGFLRIRGGEHPLDASAVHPERYGLVEAIAADLGVPLAKLVGDATLAAKIPVARYATESVGEPTLRDIVAELGKPGRDPRDRFDPPKFREDVTTMNDLKVGMTLEGVVTNVTAFGAFVDVGVHQDGLVHISQLSDRFVKDPHEVVKAGDRLKVRVLEVDLERKRIALTAKSEAPRGQAIQPRVQERTPMNQSRGPKPAEPPARQQSFSNQPFARLRKP</sequence>
<dbReference type="Pfam" id="PF17674">
    <property type="entry name" value="HHH_9"/>
    <property type="match status" value="1"/>
</dbReference>
<dbReference type="Pfam" id="PF12836">
    <property type="entry name" value="HHH_3"/>
    <property type="match status" value="1"/>
</dbReference>
<reference evidence="3 4" key="1">
    <citation type="submission" date="2022-11" db="EMBL/GenBank/DDBJ databases">
        <title>Minimal conservation of predation-associated metabolite biosynthetic gene clusters underscores biosynthetic potential of Myxococcota including descriptions for ten novel species: Archangium lansinium sp. nov., Myxococcus landrumus sp. nov., Nannocystis bai.</title>
        <authorList>
            <person name="Ahearne A."/>
            <person name="Stevens C."/>
            <person name="Dowd S."/>
        </authorList>
    </citation>
    <scope>NUCLEOTIDE SEQUENCE [LARGE SCALE GENOMIC DNA]</scope>
    <source>
        <strain evidence="3 4">BB15-2</strain>
    </source>
</reference>
<dbReference type="Gene3D" id="3.30.420.140">
    <property type="entry name" value="YqgF/RNase H-like domain"/>
    <property type="match status" value="1"/>
</dbReference>
<dbReference type="InterPro" id="IPR055179">
    <property type="entry name" value="Tex-like_central_region"/>
</dbReference>
<dbReference type="InterPro" id="IPR018974">
    <property type="entry name" value="Tex-like_N"/>
</dbReference>
<evidence type="ECO:0000256" key="1">
    <source>
        <dbReference type="SAM" id="MobiDB-lite"/>
    </source>
</evidence>
<dbReference type="InterPro" id="IPR035104">
    <property type="entry name" value="Ribosomal_protein_S1-like"/>
</dbReference>
<dbReference type="Gene3D" id="1.10.3500.10">
    <property type="entry name" value="Tex N-terminal region-like"/>
    <property type="match status" value="1"/>
</dbReference>
<dbReference type="InterPro" id="IPR050437">
    <property type="entry name" value="Ribos_protein_bS1-like"/>
</dbReference>
<dbReference type="InterPro" id="IPR037027">
    <property type="entry name" value="YqgF/RNaseH-like_dom_sf"/>
</dbReference>
<dbReference type="SUPFAM" id="SSF50249">
    <property type="entry name" value="Nucleic acid-binding proteins"/>
    <property type="match status" value="1"/>
</dbReference>
<dbReference type="PRINTS" id="PR00681">
    <property type="entry name" value="RIBOSOMALS1"/>
</dbReference>
<feature type="region of interest" description="Disordered" evidence="1">
    <location>
        <begin position="716"/>
        <end position="765"/>
    </location>
</feature>
<keyword evidence="4" id="KW-1185">Reference proteome</keyword>
<dbReference type="Gene3D" id="1.10.10.650">
    <property type="entry name" value="RuvA domain 2-like"/>
    <property type="match status" value="1"/>
</dbReference>
<dbReference type="SMART" id="SM00732">
    <property type="entry name" value="YqgFc"/>
    <property type="match status" value="1"/>
</dbReference>
<dbReference type="InterPro" id="IPR012340">
    <property type="entry name" value="NA-bd_OB-fold"/>
</dbReference>
<evidence type="ECO:0000259" key="2">
    <source>
        <dbReference type="PROSITE" id="PS50126"/>
    </source>
</evidence>
<dbReference type="Proteomes" id="UP001221686">
    <property type="component" value="Unassembled WGS sequence"/>
</dbReference>
<dbReference type="SUPFAM" id="SSF53098">
    <property type="entry name" value="Ribonuclease H-like"/>
    <property type="match status" value="1"/>
</dbReference>
<dbReference type="InterPro" id="IPR044146">
    <property type="entry name" value="S1_Tex"/>
</dbReference>
<dbReference type="InterPro" id="IPR023323">
    <property type="entry name" value="Tex-like_dom_sf"/>
</dbReference>
<organism evidence="3 4">
    <name type="scientific">Nannocystis bainbridge</name>
    <dbReference type="NCBI Taxonomy" id="2995303"/>
    <lineage>
        <taxon>Bacteria</taxon>
        <taxon>Pseudomonadati</taxon>
        <taxon>Myxococcota</taxon>
        <taxon>Polyangia</taxon>
        <taxon>Nannocystales</taxon>
        <taxon>Nannocystaceae</taxon>
        <taxon>Nannocystis</taxon>
    </lineage>
</organism>
<dbReference type="Pfam" id="PF00575">
    <property type="entry name" value="S1"/>
    <property type="match status" value="1"/>
</dbReference>
<proteinExistence type="predicted"/>
<name>A0ABT5E5N7_9BACT</name>
<dbReference type="PANTHER" id="PTHR10724:SF10">
    <property type="entry name" value="S1 RNA-BINDING DOMAIN-CONTAINING PROTEIN 1"/>
    <property type="match status" value="1"/>
</dbReference>
<comment type="caution">
    <text evidence="3">The sequence shown here is derived from an EMBL/GenBank/DDBJ whole genome shotgun (WGS) entry which is preliminary data.</text>
</comment>
<dbReference type="SUPFAM" id="SSF158832">
    <property type="entry name" value="Tex N-terminal region-like"/>
    <property type="match status" value="1"/>
</dbReference>
<accession>A0ABT5E5N7</accession>
<dbReference type="CDD" id="cd05685">
    <property type="entry name" value="S1_Tex"/>
    <property type="match status" value="1"/>
</dbReference>
<dbReference type="PROSITE" id="PS50126">
    <property type="entry name" value="S1"/>
    <property type="match status" value="1"/>
</dbReference>
<dbReference type="Pfam" id="PF09371">
    <property type="entry name" value="Tex_N"/>
    <property type="match status" value="1"/>
</dbReference>
<dbReference type="InterPro" id="IPR006641">
    <property type="entry name" value="YqgF/RNaseH-like_dom"/>
</dbReference>
<dbReference type="Pfam" id="PF22706">
    <property type="entry name" value="Tex_central_region"/>
    <property type="match status" value="1"/>
</dbReference>
<dbReference type="EMBL" id="JAQNDL010000002">
    <property type="protein sequence ID" value="MDC0720076.1"/>
    <property type="molecule type" value="Genomic_DNA"/>
</dbReference>
<dbReference type="InterPro" id="IPR010994">
    <property type="entry name" value="RuvA_2-like"/>
</dbReference>
<feature type="domain" description="S1 motif" evidence="2">
    <location>
        <begin position="648"/>
        <end position="717"/>
    </location>
</feature>
<dbReference type="InterPro" id="IPR012337">
    <property type="entry name" value="RNaseH-like_sf"/>
</dbReference>
<evidence type="ECO:0000313" key="4">
    <source>
        <dbReference type="Proteomes" id="UP001221686"/>
    </source>
</evidence>
<dbReference type="PANTHER" id="PTHR10724">
    <property type="entry name" value="30S RIBOSOMAL PROTEIN S1"/>
    <property type="match status" value="1"/>
</dbReference>
<dbReference type="Pfam" id="PF16921">
    <property type="entry name" value="Tex_YqgF"/>
    <property type="match status" value="1"/>
</dbReference>
<protein>
    <submittedName>
        <fullName evidence="3">Tex family protein</fullName>
    </submittedName>
</protein>
<dbReference type="Gene3D" id="2.40.50.140">
    <property type="entry name" value="Nucleic acid-binding proteins"/>
    <property type="match status" value="1"/>
</dbReference>
<dbReference type="InterPro" id="IPR003029">
    <property type="entry name" value="S1_domain"/>
</dbReference>
<dbReference type="InterPro" id="IPR032639">
    <property type="entry name" value="Tex_YqgF"/>
</dbReference>
<evidence type="ECO:0000313" key="3">
    <source>
        <dbReference type="EMBL" id="MDC0720076.1"/>
    </source>
</evidence>
<dbReference type="Gene3D" id="1.10.150.310">
    <property type="entry name" value="Tex RuvX-like domain-like"/>
    <property type="match status" value="1"/>
</dbReference>
<gene>
    <name evidence="3" type="ORF">POL25_24465</name>
</gene>
<dbReference type="SUPFAM" id="SSF47781">
    <property type="entry name" value="RuvA domain 2-like"/>
    <property type="match status" value="2"/>
</dbReference>